<dbReference type="RefSeq" id="WP_059746283.1">
    <property type="nucleotide sequence ID" value="NZ_LRDC01000025.1"/>
</dbReference>
<proteinExistence type="predicted"/>
<comment type="caution">
    <text evidence="2">The sequence shown here is derived from an EMBL/GenBank/DDBJ whole genome shotgun (WGS) entry which is preliminary data.</text>
</comment>
<accession>A0A106BZ99</accession>
<dbReference type="Proteomes" id="UP000055702">
    <property type="component" value="Unassembled WGS sequence"/>
</dbReference>
<reference evidence="2 3" key="1">
    <citation type="submission" date="2016-01" db="EMBL/GenBank/DDBJ databases">
        <title>Draft genome of the antarctic isolate Shewanella frigidimarina Ag06-30.</title>
        <authorList>
            <person name="Parmeciano Di Noto G."/>
            <person name="Vazquez S."/>
            <person name="Mac Cormack W."/>
            <person name="Iriarte A."/>
            <person name="Quiroga C."/>
        </authorList>
    </citation>
    <scope>NUCLEOTIDE SEQUENCE [LARGE SCALE GENOMIC DNA]</scope>
    <source>
        <strain evidence="2 3">Ag06-30</strain>
    </source>
</reference>
<gene>
    <name evidence="2" type="ORF">AWJ07_18015</name>
</gene>
<protein>
    <submittedName>
        <fullName evidence="2">Uncharacterized protein</fullName>
    </submittedName>
</protein>
<dbReference type="EMBL" id="LRDC01000025">
    <property type="protein sequence ID" value="KVX01350.1"/>
    <property type="molecule type" value="Genomic_DNA"/>
</dbReference>
<feature type="transmembrane region" description="Helical" evidence="1">
    <location>
        <begin position="7"/>
        <end position="26"/>
    </location>
</feature>
<organism evidence="2">
    <name type="scientific">Shewanella frigidimarina</name>
    <dbReference type="NCBI Taxonomy" id="56812"/>
    <lineage>
        <taxon>Bacteria</taxon>
        <taxon>Pseudomonadati</taxon>
        <taxon>Pseudomonadota</taxon>
        <taxon>Gammaproteobacteria</taxon>
        <taxon>Alteromonadales</taxon>
        <taxon>Shewanellaceae</taxon>
        <taxon>Shewanella</taxon>
    </lineage>
</organism>
<feature type="transmembrane region" description="Helical" evidence="1">
    <location>
        <begin position="32"/>
        <end position="58"/>
    </location>
</feature>
<keyword evidence="1" id="KW-0472">Membrane</keyword>
<name>A0A106BZ99_SHEFR</name>
<dbReference type="AlphaFoldDB" id="A0A106BZ99"/>
<keyword evidence="1" id="KW-1133">Transmembrane helix</keyword>
<evidence type="ECO:0000313" key="3">
    <source>
        <dbReference type="Proteomes" id="UP000055702"/>
    </source>
</evidence>
<evidence type="ECO:0000313" key="2">
    <source>
        <dbReference type="EMBL" id="KVX01350.1"/>
    </source>
</evidence>
<keyword evidence="1" id="KW-0812">Transmembrane</keyword>
<sequence length="72" mass="7725">MIKLVKVLHFVGLIMLLVGIGLYWQSDIGQQVSGILVIALLIGVGTLIMSPLPVALVIEWAKKQSPNSGSKE</sequence>
<evidence type="ECO:0000256" key="1">
    <source>
        <dbReference type="SAM" id="Phobius"/>
    </source>
</evidence>